<accession>A0A174D0B7</accession>
<dbReference type="Gene3D" id="3.40.50.300">
    <property type="entry name" value="P-loop containing nucleotide triphosphate hydrolases"/>
    <property type="match status" value="1"/>
</dbReference>
<dbReference type="EMBL" id="CYZT01000055">
    <property type="protein sequence ID" value="CUO18984.1"/>
    <property type="molecule type" value="Genomic_DNA"/>
</dbReference>
<dbReference type="SUPFAM" id="SSF52540">
    <property type="entry name" value="P-loop containing nucleoside triphosphate hydrolases"/>
    <property type="match status" value="1"/>
</dbReference>
<gene>
    <name evidence="1" type="ORF">ERS852411_01119</name>
</gene>
<dbReference type="AlphaFoldDB" id="A0A174D0B7"/>
<evidence type="ECO:0000313" key="1">
    <source>
        <dbReference type="EMBL" id="CUO18984.1"/>
    </source>
</evidence>
<proteinExistence type="predicted"/>
<dbReference type="Proteomes" id="UP000095746">
    <property type="component" value="Unassembled WGS sequence"/>
</dbReference>
<sequence length="102" mass="11546">MIADIALLCDSPIVLIDEIENAGIDKERALGLLQRRDKLVLVVTHDPHTALMSRRRIVMGGGAVWAVVERSPREANLYAELGEMYRRQQAYQALLRRGDYLT</sequence>
<organism evidence="1 2">
    <name type="scientific">Flavonifractor plautii</name>
    <name type="common">Fusobacterium plautii</name>
    <dbReference type="NCBI Taxonomy" id="292800"/>
    <lineage>
        <taxon>Bacteria</taxon>
        <taxon>Bacillati</taxon>
        <taxon>Bacillota</taxon>
        <taxon>Clostridia</taxon>
        <taxon>Eubacteriales</taxon>
        <taxon>Oscillospiraceae</taxon>
        <taxon>Flavonifractor</taxon>
    </lineage>
</organism>
<protein>
    <submittedName>
        <fullName evidence="1">Ni2+-binding GTPase involved in regulation of expression and maturation of urease and hydrogenase</fullName>
    </submittedName>
</protein>
<dbReference type="InterPro" id="IPR027417">
    <property type="entry name" value="P-loop_NTPase"/>
</dbReference>
<evidence type="ECO:0000313" key="2">
    <source>
        <dbReference type="Proteomes" id="UP000095746"/>
    </source>
</evidence>
<reference evidence="1 2" key="1">
    <citation type="submission" date="2015-09" db="EMBL/GenBank/DDBJ databases">
        <authorList>
            <consortium name="Pathogen Informatics"/>
        </authorList>
    </citation>
    <scope>NUCLEOTIDE SEQUENCE [LARGE SCALE GENOMIC DNA]</scope>
    <source>
        <strain evidence="1 2">2789STDY5608854</strain>
    </source>
</reference>
<name>A0A174D0B7_FLAPL</name>